<dbReference type="EMBL" id="JAABOE010000082">
    <property type="protein sequence ID" value="KAF3169129.1"/>
    <property type="molecule type" value="Genomic_DNA"/>
</dbReference>
<sequence>MSTYTTTTPRKTWTPHSLSTLQRTGYTPPPFKYLKYSPIDFFHPSVICSKPFEPYLRNPYPKIDPSKIFFLLLNYLCENEYIDPKFLRLPPRNIEVLIDTCSYIFASKITSQFRLDMESLCASYGEEVTNEGGVVHALFVASPSTLPTTTTTTTTTTIDGSSGGSSSRSSSSSSSNDPNGTGIFEEKGDFTTVEEWIGVMVNMVCKEYNRKMELTKMAVTIRATGVVEKKSVWEVMKKGVMRALGVRDGVKWKDRKGLGVAAWVYDTVRKPKG</sequence>
<comment type="caution">
    <text evidence="2">The sequence shown here is derived from an EMBL/GenBank/DDBJ whole genome shotgun (WGS) entry which is preliminary data.</text>
</comment>
<gene>
    <name evidence="2" type="ORF">TWF788_010744</name>
</gene>
<name>A0A7C8KCJ4_ORBOL</name>
<feature type="compositionally biased region" description="Low complexity" evidence="1">
    <location>
        <begin position="149"/>
        <end position="182"/>
    </location>
</feature>
<dbReference type="Proteomes" id="UP000479691">
    <property type="component" value="Unassembled WGS sequence"/>
</dbReference>
<evidence type="ECO:0000313" key="3">
    <source>
        <dbReference type="Proteomes" id="UP000479691"/>
    </source>
</evidence>
<accession>A0A7C8KCJ4</accession>
<proteinExistence type="predicted"/>
<feature type="region of interest" description="Disordered" evidence="1">
    <location>
        <begin position="149"/>
        <end position="185"/>
    </location>
</feature>
<dbReference type="AlphaFoldDB" id="A0A7C8KCJ4"/>
<protein>
    <submittedName>
        <fullName evidence="2">Uncharacterized protein</fullName>
    </submittedName>
</protein>
<organism evidence="2 3">
    <name type="scientific">Orbilia oligospora</name>
    <name type="common">Nematode-trapping fungus</name>
    <name type="synonym">Arthrobotrys oligospora</name>
    <dbReference type="NCBI Taxonomy" id="2813651"/>
    <lineage>
        <taxon>Eukaryota</taxon>
        <taxon>Fungi</taxon>
        <taxon>Dikarya</taxon>
        <taxon>Ascomycota</taxon>
        <taxon>Pezizomycotina</taxon>
        <taxon>Orbiliomycetes</taxon>
        <taxon>Orbiliales</taxon>
        <taxon>Orbiliaceae</taxon>
        <taxon>Orbilia</taxon>
    </lineage>
</organism>
<evidence type="ECO:0000313" key="2">
    <source>
        <dbReference type="EMBL" id="KAF3169129.1"/>
    </source>
</evidence>
<evidence type="ECO:0000256" key="1">
    <source>
        <dbReference type="SAM" id="MobiDB-lite"/>
    </source>
</evidence>
<reference evidence="2 3" key="1">
    <citation type="submission" date="2019-06" db="EMBL/GenBank/DDBJ databases">
        <authorList>
            <person name="Palmer J.M."/>
        </authorList>
    </citation>
    <scope>NUCLEOTIDE SEQUENCE [LARGE SCALE GENOMIC DNA]</scope>
    <source>
        <strain evidence="2 3">TWF788</strain>
    </source>
</reference>